<reference evidence="7 8" key="1">
    <citation type="submission" date="2016-11" db="EMBL/GenBank/DDBJ databases">
        <authorList>
            <person name="Jaros S."/>
            <person name="Januszkiewicz K."/>
            <person name="Wedrychowicz H."/>
        </authorList>
    </citation>
    <scope>NUCLEOTIDE SEQUENCE [LARGE SCALE GENOMIC DNA]</scope>
    <source>
        <strain evidence="7 8">DSM 21864</strain>
    </source>
</reference>
<protein>
    <submittedName>
        <fullName evidence="7">23S rRNA m(5)U-1939 methyltransferase</fullName>
    </submittedName>
</protein>
<proteinExistence type="inferred from homology"/>
<evidence type="ECO:0000313" key="8">
    <source>
        <dbReference type="Proteomes" id="UP000184080"/>
    </source>
</evidence>
<keyword evidence="3 4" id="KW-0949">S-adenosyl-L-methionine</keyword>
<dbReference type="InterPro" id="IPR030391">
    <property type="entry name" value="MeTrfase_TrmA_CS"/>
</dbReference>
<dbReference type="CDD" id="cd02440">
    <property type="entry name" value="AdoMet_MTases"/>
    <property type="match status" value="1"/>
</dbReference>
<keyword evidence="8" id="KW-1185">Reference proteome</keyword>
<feature type="binding site" evidence="4">
    <location>
        <position position="287"/>
    </location>
    <ligand>
        <name>S-adenosyl-L-methionine</name>
        <dbReference type="ChEBI" id="CHEBI:59789"/>
    </ligand>
</feature>
<name>A0A1M6H3B0_9CLOT</name>
<dbReference type="Pfam" id="PF05958">
    <property type="entry name" value="tRNA_U5-meth_tr"/>
    <property type="match status" value="1"/>
</dbReference>
<keyword evidence="2 4" id="KW-0808">Transferase</keyword>
<evidence type="ECO:0000313" key="7">
    <source>
        <dbReference type="EMBL" id="SHJ16674.1"/>
    </source>
</evidence>
<feature type="binding site" evidence="4">
    <location>
        <position position="337"/>
    </location>
    <ligand>
        <name>S-adenosyl-L-methionine</name>
        <dbReference type="ChEBI" id="CHEBI:59789"/>
    </ligand>
</feature>
<comment type="similarity">
    <text evidence="4">Belongs to the class I-like SAM-binding methyltransferase superfamily. RNA M5U methyltransferase family.</text>
</comment>
<dbReference type="InterPro" id="IPR002792">
    <property type="entry name" value="TRAM_dom"/>
</dbReference>
<dbReference type="PANTHER" id="PTHR11061">
    <property type="entry name" value="RNA M5U METHYLTRANSFERASE"/>
    <property type="match status" value="1"/>
</dbReference>
<evidence type="ECO:0000259" key="6">
    <source>
        <dbReference type="PROSITE" id="PS50926"/>
    </source>
</evidence>
<dbReference type="Gene3D" id="2.40.50.140">
    <property type="entry name" value="Nucleic acid-binding proteins"/>
    <property type="match status" value="1"/>
</dbReference>
<feature type="binding site" evidence="4">
    <location>
        <position position="385"/>
    </location>
    <ligand>
        <name>S-adenosyl-L-methionine</name>
        <dbReference type="ChEBI" id="CHEBI:59789"/>
    </ligand>
</feature>
<evidence type="ECO:0000256" key="4">
    <source>
        <dbReference type="PROSITE-ProRule" id="PRU01024"/>
    </source>
</evidence>
<dbReference type="Gene3D" id="2.40.50.1070">
    <property type="match status" value="1"/>
</dbReference>
<feature type="active site" description="Nucleophile" evidence="4">
    <location>
        <position position="412"/>
    </location>
</feature>
<dbReference type="PROSITE" id="PS01231">
    <property type="entry name" value="TRMA_2"/>
    <property type="match status" value="1"/>
</dbReference>
<feature type="active site" evidence="5">
    <location>
        <position position="412"/>
    </location>
</feature>
<dbReference type="AlphaFoldDB" id="A0A1M6H3B0"/>
<dbReference type="FunFam" id="2.40.50.1070:FF:000003">
    <property type="entry name" value="23S rRNA (Uracil-5-)-methyltransferase RumA"/>
    <property type="match status" value="1"/>
</dbReference>
<accession>A0A1M6H3B0</accession>
<evidence type="ECO:0000256" key="1">
    <source>
        <dbReference type="ARBA" id="ARBA00022603"/>
    </source>
</evidence>
<dbReference type="EMBL" id="FQZO01000003">
    <property type="protein sequence ID" value="SHJ16674.1"/>
    <property type="molecule type" value="Genomic_DNA"/>
</dbReference>
<dbReference type="OrthoDB" id="9804590at2"/>
<dbReference type="SUPFAM" id="SSF53335">
    <property type="entry name" value="S-adenosyl-L-methionine-dependent methyltransferases"/>
    <property type="match status" value="1"/>
</dbReference>
<organism evidence="7 8">
    <name type="scientific">Clostridium amylolyticum</name>
    <dbReference type="NCBI Taxonomy" id="1121298"/>
    <lineage>
        <taxon>Bacteria</taxon>
        <taxon>Bacillati</taxon>
        <taxon>Bacillota</taxon>
        <taxon>Clostridia</taxon>
        <taxon>Eubacteriales</taxon>
        <taxon>Clostridiaceae</taxon>
        <taxon>Clostridium</taxon>
    </lineage>
</organism>
<dbReference type="SUPFAM" id="SSF50249">
    <property type="entry name" value="Nucleic acid-binding proteins"/>
    <property type="match status" value="1"/>
</dbReference>
<dbReference type="GO" id="GO:0070041">
    <property type="term" value="F:rRNA (uridine-C5-)-methyltransferase activity"/>
    <property type="evidence" value="ECO:0007669"/>
    <property type="project" value="UniProtKB-ARBA"/>
</dbReference>
<dbReference type="FunFam" id="3.40.50.150:FF:000009">
    <property type="entry name" value="23S rRNA (Uracil(1939)-C(5))-methyltransferase RlmD"/>
    <property type="match status" value="1"/>
</dbReference>
<evidence type="ECO:0000256" key="5">
    <source>
        <dbReference type="PROSITE-ProRule" id="PRU10015"/>
    </source>
</evidence>
<dbReference type="InterPro" id="IPR030390">
    <property type="entry name" value="MeTrfase_TrmA_AS"/>
</dbReference>
<feature type="domain" description="TRAM" evidence="6">
    <location>
        <begin position="1"/>
        <end position="60"/>
    </location>
</feature>
<dbReference type="PROSITE" id="PS51687">
    <property type="entry name" value="SAM_MT_RNA_M5U"/>
    <property type="match status" value="1"/>
</dbReference>
<feature type="binding site" evidence="4">
    <location>
        <position position="316"/>
    </location>
    <ligand>
        <name>S-adenosyl-L-methionine</name>
        <dbReference type="ChEBI" id="CHEBI:59789"/>
    </ligand>
</feature>
<dbReference type="Pfam" id="PF01938">
    <property type="entry name" value="TRAM"/>
    <property type="match status" value="1"/>
</dbReference>
<evidence type="ECO:0000256" key="3">
    <source>
        <dbReference type="ARBA" id="ARBA00022691"/>
    </source>
</evidence>
<dbReference type="InterPro" id="IPR029063">
    <property type="entry name" value="SAM-dependent_MTases_sf"/>
</dbReference>
<keyword evidence="1 4" id="KW-0489">Methyltransferase</keyword>
<dbReference type="InterPro" id="IPR010280">
    <property type="entry name" value="U5_MeTrfase_fam"/>
</dbReference>
<dbReference type="InterPro" id="IPR012340">
    <property type="entry name" value="NA-bd_OB-fold"/>
</dbReference>
<dbReference type="Gene3D" id="3.40.50.150">
    <property type="entry name" value="Vaccinia Virus protein VP39"/>
    <property type="match status" value="1"/>
</dbReference>
<dbReference type="PROSITE" id="PS50926">
    <property type="entry name" value="TRAM"/>
    <property type="match status" value="1"/>
</dbReference>
<dbReference type="GO" id="GO:0070475">
    <property type="term" value="P:rRNA base methylation"/>
    <property type="evidence" value="ECO:0007669"/>
    <property type="project" value="TreeGrafter"/>
</dbReference>
<sequence>MIEKNKEYELDIIAQGYEGEGISKTSEGFTIFIPEALKGEKVRVKIVKSKKSYAYGKLIEILKPSKNREIPICPIYKRCGGCSLQHTSYNSQLEFKTERVKDCMSKIAKINPDIVKPAIGMKNPYRYRNKVQLPVGSNNGELQIGFFAPRSHDIIDMKSCYIQDEVADKAVDIIRKWILKNNIKPYIVDGQYSPEGVLRHIMVRKGFKTNEVMVVLVTTTEKLPHKEELILELAQSIPEIKSIMLNINTKPTNVILGEKSLVLYGKDHISDYIGNFKFNISPLSFFQVNPVQTEILYAKALEFAELTGNETVFDAYCGTGTISLFLSQKAKRVYGVEIVPQAIENAIHNAKENNVKNAEFHVGEAEKIIPEMISQGIKAEVVVVDPPRKGCEKALLEAIAKMSPERIVYVSCDPSTLARDLAILEEMNYETKEVQSVDMFPQTAHIENVALITRK</sequence>
<dbReference type="FunFam" id="2.40.50.140:FF:000097">
    <property type="entry name" value="23S rRNA (uracil(1939)-C(5))-methyltransferase RlmD"/>
    <property type="match status" value="1"/>
</dbReference>
<gene>
    <name evidence="7" type="ORF">SAMN05444401_2352</name>
</gene>
<dbReference type="PROSITE" id="PS01230">
    <property type="entry name" value="TRMA_1"/>
    <property type="match status" value="1"/>
</dbReference>
<dbReference type="RefSeq" id="WP_073006729.1">
    <property type="nucleotide sequence ID" value="NZ_FQZO01000003.1"/>
</dbReference>
<dbReference type="NCBIfam" id="TIGR00479">
    <property type="entry name" value="rumA"/>
    <property type="match status" value="1"/>
</dbReference>
<dbReference type="Proteomes" id="UP000184080">
    <property type="component" value="Unassembled WGS sequence"/>
</dbReference>
<evidence type="ECO:0000256" key="2">
    <source>
        <dbReference type="ARBA" id="ARBA00022679"/>
    </source>
</evidence>
<dbReference type="PANTHER" id="PTHR11061:SF30">
    <property type="entry name" value="TRNA (URACIL(54)-C(5))-METHYLTRANSFERASE"/>
    <property type="match status" value="1"/>
</dbReference>
<dbReference type="STRING" id="1121298.SAMN05444401_2352"/>